<feature type="compositionally biased region" description="Basic residues" evidence="2">
    <location>
        <begin position="411"/>
        <end position="427"/>
    </location>
</feature>
<dbReference type="OrthoDB" id="5420958at2759"/>
<feature type="region of interest" description="Disordered" evidence="2">
    <location>
        <begin position="376"/>
        <end position="446"/>
    </location>
</feature>
<dbReference type="PANTHER" id="PTHR19303:SF74">
    <property type="entry name" value="POGO TRANSPOSABLE ELEMENT WITH KRAB DOMAIN"/>
    <property type="match status" value="1"/>
</dbReference>
<dbReference type="GO" id="GO:0005634">
    <property type="term" value="C:nucleus"/>
    <property type="evidence" value="ECO:0007669"/>
    <property type="project" value="TreeGrafter"/>
</dbReference>
<evidence type="ECO:0000313" key="5">
    <source>
        <dbReference type="Proteomes" id="UP000701801"/>
    </source>
</evidence>
<dbReference type="Pfam" id="PF03221">
    <property type="entry name" value="HTH_Tnp_Tc5"/>
    <property type="match status" value="1"/>
</dbReference>
<evidence type="ECO:0000256" key="1">
    <source>
        <dbReference type="ARBA" id="ARBA00023125"/>
    </source>
</evidence>
<feature type="domain" description="HTH CENPB-type" evidence="3">
    <location>
        <begin position="47"/>
        <end position="121"/>
    </location>
</feature>
<comment type="caution">
    <text evidence="4">The sequence shown here is derived from an EMBL/GenBank/DDBJ whole genome shotgun (WGS) entry which is preliminary data.</text>
</comment>
<dbReference type="Proteomes" id="UP000701801">
    <property type="component" value="Unassembled WGS sequence"/>
</dbReference>
<reference evidence="4" key="1">
    <citation type="submission" date="2021-07" db="EMBL/GenBank/DDBJ databases">
        <authorList>
            <person name="Durling M."/>
        </authorList>
    </citation>
    <scope>NUCLEOTIDE SEQUENCE</scope>
</reference>
<dbReference type="InterPro" id="IPR004875">
    <property type="entry name" value="DDE_SF_endonuclease_dom"/>
</dbReference>
<dbReference type="PROSITE" id="PS51253">
    <property type="entry name" value="HTH_CENPB"/>
    <property type="match status" value="1"/>
</dbReference>
<sequence length="468" mass="53111">MSDRASKALVEASLPGEPRTYDSISKRSGVPSSTLYYRDHGRRSREEKAQGQQYLIPAEEKALVIHIKQMVDLGNPVRIKYIPSLAFSIARRRSTTSRPTKPPHRNWAQAFQKRHPELKSRRMKAMDWKRHKINIYDKILHWFEVIGTVLKDPAILLENVYNIDETGVMLCMLNSVKVLVSKDDRRDYRRQANDGDCHRHYACSESGYTDSKISFEWLKRVFDPQTRGQANNKPRVLISDGFGAHETLEVLGFCFEITFFFPCDVGVFAPLKEAYRDEVDRLFRGGITTIGKEHFTSVYSPARDRAFTKRNITSAWAAGGLFPLNPDRVMRKTPKPPPLLTVPTAGDMEVVLGKGQGKVMSFEDIEEARKKRAKIDATKGKGKRGRKRKSTVVEADEPDTEAEAEPEVAHPAKKMITGKRKRGRKHQSAIQDTDELGLAPELDLDPDPEVAQTLEALVPRRAPVARMY</sequence>
<dbReference type="Pfam" id="PF03184">
    <property type="entry name" value="DDE_1"/>
    <property type="match status" value="1"/>
</dbReference>
<keyword evidence="1" id="KW-0238">DNA-binding</keyword>
<dbReference type="InterPro" id="IPR006600">
    <property type="entry name" value="HTH_CenpB_DNA-bd_dom"/>
</dbReference>
<proteinExistence type="predicted"/>
<dbReference type="PANTHER" id="PTHR19303">
    <property type="entry name" value="TRANSPOSON"/>
    <property type="match status" value="1"/>
</dbReference>
<dbReference type="EMBL" id="CAJVRM010000087">
    <property type="protein sequence ID" value="CAG8974028.1"/>
    <property type="molecule type" value="Genomic_DNA"/>
</dbReference>
<gene>
    <name evidence="4" type="ORF">HYALB_00008577</name>
</gene>
<keyword evidence="5" id="KW-1185">Reference proteome</keyword>
<dbReference type="InterPro" id="IPR050863">
    <property type="entry name" value="CenT-Element_Derived"/>
</dbReference>
<name>A0A9N9LHU4_9HELO</name>
<accession>A0A9N9LHU4</accession>
<feature type="compositionally biased region" description="Basic residues" evidence="2">
    <location>
        <begin position="380"/>
        <end position="390"/>
    </location>
</feature>
<protein>
    <recommendedName>
        <fullName evidence="3">HTH CENPB-type domain-containing protein</fullName>
    </recommendedName>
</protein>
<feature type="compositionally biased region" description="Acidic residues" evidence="2">
    <location>
        <begin position="394"/>
        <end position="406"/>
    </location>
</feature>
<dbReference type="GO" id="GO:0003677">
    <property type="term" value="F:DNA binding"/>
    <property type="evidence" value="ECO:0007669"/>
    <property type="project" value="UniProtKB-KW"/>
</dbReference>
<evidence type="ECO:0000259" key="3">
    <source>
        <dbReference type="PROSITE" id="PS51253"/>
    </source>
</evidence>
<evidence type="ECO:0000256" key="2">
    <source>
        <dbReference type="SAM" id="MobiDB-lite"/>
    </source>
</evidence>
<dbReference type="AlphaFoldDB" id="A0A9N9LHU4"/>
<organism evidence="4 5">
    <name type="scientific">Hymenoscyphus albidus</name>
    <dbReference type="NCBI Taxonomy" id="595503"/>
    <lineage>
        <taxon>Eukaryota</taxon>
        <taxon>Fungi</taxon>
        <taxon>Dikarya</taxon>
        <taxon>Ascomycota</taxon>
        <taxon>Pezizomycotina</taxon>
        <taxon>Leotiomycetes</taxon>
        <taxon>Helotiales</taxon>
        <taxon>Helotiaceae</taxon>
        <taxon>Hymenoscyphus</taxon>
    </lineage>
</organism>
<evidence type="ECO:0000313" key="4">
    <source>
        <dbReference type="EMBL" id="CAG8974028.1"/>
    </source>
</evidence>
<feature type="region of interest" description="Disordered" evidence="2">
    <location>
        <begin position="1"/>
        <end position="51"/>
    </location>
</feature>